<evidence type="ECO:0000313" key="1">
    <source>
        <dbReference type="EMBL" id="CZT51136.1"/>
    </source>
</evidence>
<gene>
    <name evidence="1" type="ORF">RSE6_12235</name>
</gene>
<keyword evidence="2" id="KW-1185">Reference proteome</keyword>
<sequence>MPHHAIAATSKLHMPRDQGPWYALLAACRQQTFNHGDLNATDRYMADLENGRRLRSCAQTPDLMSMDQPVPYRKADEGRARTIEKHLLGTLLAFSAQTQEKASTK</sequence>
<organism evidence="1 2">
    <name type="scientific">Rhynchosporium secalis</name>
    <name type="common">Barley scald fungus</name>
    <dbReference type="NCBI Taxonomy" id="38038"/>
    <lineage>
        <taxon>Eukaryota</taxon>
        <taxon>Fungi</taxon>
        <taxon>Dikarya</taxon>
        <taxon>Ascomycota</taxon>
        <taxon>Pezizomycotina</taxon>
        <taxon>Leotiomycetes</taxon>
        <taxon>Helotiales</taxon>
        <taxon>Ploettnerulaceae</taxon>
        <taxon>Rhynchosporium</taxon>
    </lineage>
</organism>
<name>A0A1E1MPY8_RHYSE</name>
<accession>A0A1E1MPY8</accession>
<proteinExistence type="predicted"/>
<evidence type="ECO:0000313" key="2">
    <source>
        <dbReference type="Proteomes" id="UP000177625"/>
    </source>
</evidence>
<reference evidence="2" key="1">
    <citation type="submission" date="2016-03" db="EMBL/GenBank/DDBJ databases">
        <authorList>
            <person name="Guldener U."/>
        </authorList>
    </citation>
    <scope>NUCLEOTIDE SEQUENCE [LARGE SCALE GENOMIC DNA]</scope>
</reference>
<dbReference type="Proteomes" id="UP000177625">
    <property type="component" value="Unassembled WGS sequence"/>
</dbReference>
<dbReference type="EMBL" id="FJVC01000478">
    <property type="protein sequence ID" value="CZT51136.1"/>
    <property type="molecule type" value="Genomic_DNA"/>
</dbReference>
<protein>
    <submittedName>
        <fullName evidence="1">Uncharacterized protein</fullName>
    </submittedName>
</protein>
<dbReference type="AlphaFoldDB" id="A0A1E1MPY8"/>